<evidence type="ECO:0008006" key="4">
    <source>
        <dbReference type="Google" id="ProtNLM"/>
    </source>
</evidence>
<feature type="transmembrane region" description="Helical" evidence="1">
    <location>
        <begin position="129"/>
        <end position="151"/>
    </location>
</feature>
<evidence type="ECO:0000313" key="3">
    <source>
        <dbReference type="Proteomes" id="UP000835052"/>
    </source>
</evidence>
<keyword evidence="1" id="KW-0472">Membrane</keyword>
<gene>
    <name evidence="2" type="ORF">CAUJ_LOCUS1107</name>
</gene>
<keyword evidence="1" id="KW-0812">Transmembrane</keyword>
<protein>
    <recommendedName>
        <fullName evidence="4">MARVEL domain-containing protein</fullName>
    </recommendedName>
</protein>
<name>A0A8S1GR18_9PELO</name>
<feature type="transmembrane region" description="Helical" evidence="1">
    <location>
        <begin position="60"/>
        <end position="84"/>
    </location>
</feature>
<proteinExistence type="predicted"/>
<feature type="transmembrane region" description="Helical" evidence="1">
    <location>
        <begin position="96"/>
        <end position="117"/>
    </location>
</feature>
<comment type="caution">
    <text evidence="2">The sequence shown here is derived from an EMBL/GenBank/DDBJ whole genome shotgun (WGS) entry which is preliminary data.</text>
</comment>
<accession>A0A8S1GR18</accession>
<dbReference type="OrthoDB" id="5825840at2759"/>
<sequence length="160" mass="18578">MTSLERPPLIVNKGFLDSRQNLLKIVEVILGVTTACVNNYCYPNPFHSYCTERIFYATQLFSILVINIFCIALTALLAMANLLGFYDAFYKFNFPVLERFLTTLFAVLYLTDVVIIFSDVMSVPFSPAWMLPLIFTLWTAVVYSADAYFLWSKRNYREQW</sequence>
<reference evidence="2" key="1">
    <citation type="submission" date="2020-10" db="EMBL/GenBank/DDBJ databases">
        <authorList>
            <person name="Kikuchi T."/>
        </authorList>
    </citation>
    <scope>NUCLEOTIDE SEQUENCE</scope>
    <source>
        <strain evidence="2">NKZ352</strain>
    </source>
</reference>
<dbReference type="Proteomes" id="UP000835052">
    <property type="component" value="Unassembled WGS sequence"/>
</dbReference>
<keyword evidence="1" id="KW-1133">Transmembrane helix</keyword>
<keyword evidence="3" id="KW-1185">Reference proteome</keyword>
<dbReference type="AlphaFoldDB" id="A0A8S1GR18"/>
<evidence type="ECO:0000256" key="1">
    <source>
        <dbReference type="SAM" id="Phobius"/>
    </source>
</evidence>
<dbReference type="EMBL" id="CAJGYM010000002">
    <property type="protein sequence ID" value="CAD6185188.1"/>
    <property type="molecule type" value="Genomic_DNA"/>
</dbReference>
<organism evidence="2 3">
    <name type="scientific">Caenorhabditis auriculariae</name>
    <dbReference type="NCBI Taxonomy" id="2777116"/>
    <lineage>
        <taxon>Eukaryota</taxon>
        <taxon>Metazoa</taxon>
        <taxon>Ecdysozoa</taxon>
        <taxon>Nematoda</taxon>
        <taxon>Chromadorea</taxon>
        <taxon>Rhabditida</taxon>
        <taxon>Rhabditina</taxon>
        <taxon>Rhabditomorpha</taxon>
        <taxon>Rhabditoidea</taxon>
        <taxon>Rhabditidae</taxon>
        <taxon>Peloderinae</taxon>
        <taxon>Caenorhabditis</taxon>
    </lineage>
</organism>
<evidence type="ECO:0000313" key="2">
    <source>
        <dbReference type="EMBL" id="CAD6185188.1"/>
    </source>
</evidence>